<sequence>MPTPIILDCDPGHDDAVAILMAVASPLIELRAVTTVAGNQTLDKVHYNALRVLTLANAQVPVAAGACTPLSKVLVTAGYVHGESGIEGAELPKPAFAAETCSAVELIAKTVKESDGLITLVPTGPLTNIATFLLAYPDLKSRIKQIVLMGGGQYGNITPSAEFNIFVDPDAAKIVFQSGIPIVMCGLDVTHKAYLTREDADHIRKLNKVGETLGGFYDFYTGYYGQHNKQCPGAPMHDPCTIAWLIDPNLFTGRQCHVDVETHGQLTEGMTVVDFFGVTDKTANAEFIYDVDRQGFVDQLFELLKYYS</sequence>
<dbReference type="CDD" id="cd02651">
    <property type="entry name" value="nuc_hydro_IU_UC_XIUA"/>
    <property type="match status" value="1"/>
</dbReference>
<evidence type="ECO:0000259" key="3">
    <source>
        <dbReference type="Pfam" id="PF01156"/>
    </source>
</evidence>
<dbReference type="InterPro" id="IPR001910">
    <property type="entry name" value="Inosine/uridine_hydrolase_dom"/>
</dbReference>
<organism evidence="4 5">
    <name type="scientific">Parendozoicomonas callyspongiae</name>
    <dbReference type="NCBI Taxonomy" id="2942213"/>
    <lineage>
        <taxon>Bacteria</taxon>
        <taxon>Pseudomonadati</taxon>
        <taxon>Pseudomonadota</taxon>
        <taxon>Gammaproteobacteria</taxon>
        <taxon>Oceanospirillales</taxon>
        <taxon>Endozoicomonadaceae</taxon>
        <taxon>Parendozoicomonas</taxon>
    </lineage>
</organism>
<evidence type="ECO:0000256" key="2">
    <source>
        <dbReference type="ARBA" id="ARBA00023295"/>
    </source>
</evidence>
<dbReference type="InterPro" id="IPR023186">
    <property type="entry name" value="IUNH"/>
</dbReference>
<gene>
    <name evidence="4" type="ORF">M3P05_16580</name>
</gene>
<evidence type="ECO:0000256" key="1">
    <source>
        <dbReference type="ARBA" id="ARBA00022801"/>
    </source>
</evidence>
<dbReference type="PANTHER" id="PTHR12304">
    <property type="entry name" value="INOSINE-URIDINE PREFERRING NUCLEOSIDE HYDROLASE"/>
    <property type="match status" value="1"/>
</dbReference>
<dbReference type="GO" id="GO:0016787">
    <property type="term" value="F:hydrolase activity"/>
    <property type="evidence" value="ECO:0007669"/>
    <property type="project" value="UniProtKB-KW"/>
</dbReference>
<evidence type="ECO:0000313" key="4">
    <source>
        <dbReference type="EMBL" id="MCL6271533.1"/>
    </source>
</evidence>
<keyword evidence="1 4" id="KW-0378">Hydrolase</keyword>
<dbReference type="SUPFAM" id="SSF53590">
    <property type="entry name" value="Nucleoside hydrolase"/>
    <property type="match status" value="1"/>
</dbReference>
<dbReference type="RefSeq" id="WP_249701153.1">
    <property type="nucleotide sequence ID" value="NZ_JAMFLX010000027.1"/>
</dbReference>
<dbReference type="InterPro" id="IPR015910">
    <property type="entry name" value="I/U_nuclsd_hydro_CS"/>
</dbReference>
<dbReference type="Gene3D" id="3.90.245.10">
    <property type="entry name" value="Ribonucleoside hydrolase-like"/>
    <property type="match status" value="1"/>
</dbReference>
<dbReference type="Proteomes" id="UP001203338">
    <property type="component" value="Unassembled WGS sequence"/>
</dbReference>
<reference evidence="4 5" key="1">
    <citation type="submission" date="2022-05" db="EMBL/GenBank/DDBJ databases">
        <authorList>
            <person name="Park J.-S."/>
        </authorList>
    </citation>
    <scope>NUCLEOTIDE SEQUENCE [LARGE SCALE GENOMIC DNA]</scope>
    <source>
        <strain evidence="4 5">2012CJ34-2</strain>
    </source>
</reference>
<name>A0ABT0PJJ0_9GAMM</name>
<keyword evidence="2" id="KW-0326">Glycosidase</keyword>
<dbReference type="Pfam" id="PF01156">
    <property type="entry name" value="IU_nuc_hydro"/>
    <property type="match status" value="1"/>
</dbReference>
<evidence type="ECO:0000313" key="5">
    <source>
        <dbReference type="Proteomes" id="UP001203338"/>
    </source>
</evidence>
<dbReference type="PROSITE" id="PS01247">
    <property type="entry name" value="IUNH"/>
    <property type="match status" value="1"/>
</dbReference>
<dbReference type="EMBL" id="JAMFLX010000027">
    <property type="protein sequence ID" value="MCL6271533.1"/>
    <property type="molecule type" value="Genomic_DNA"/>
</dbReference>
<proteinExistence type="predicted"/>
<keyword evidence="5" id="KW-1185">Reference proteome</keyword>
<feature type="domain" description="Inosine/uridine-preferring nucleoside hydrolase" evidence="3">
    <location>
        <begin position="5"/>
        <end position="297"/>
    </location>
</feature>
<protein>
    <submittedName>
        <fullName evidence="4">Nucleoside hydrolase</fullName>
    </submittedName>
</protein>
<comment type="caution">
    <text evidence="4">The sequence shown here is derived from an EMBL/GenBank/DDBJ whole genome shotgun (WGS) entry which is preliminary data.</text>
</comment>
<dbReference type="PANTHER" id="PTHR12304:SF4">
    <property type="entry name" value="URIDINE NUCLEOSIDASE"/>
    <property type="match status" value="1"/>
</dbReference>
<dbReference type="InterPro" id="IPR036452">
    <property type="entry name" value="Ribo_hydro-like"/>
</dbReference>
<accession>A0ABT0PJJ0</accession>